<comment type="caution">
    <text evidence="1">The sequence shown here is derived from an EMBL/GenBank/DDBJ whole genome shotgun (WGS) entry which is preliminary data.</text>
</comment>
<evidence type="ECO:0000313" key="1">
    <source>
        <dbReference type="EMBL" id="PFG27959.1"/>
    </source>
</evidence>
<proteinExistence type="predicted"/>
<dbReference type="RefSeq" id="WP_048380896.1">
    <property type="nucleotide sequence ID" value="NZ_LDYE01000008.1"/>
</dbReference>
<dbReference type="AlphaFoldDB" id="A0A2A9DPW7"/>
<keyword evidence="2" id="KW-1185">Reference proteome</keyword>
<organism evidence="1 2">
    <name type="scientific">Corynebacterium renale</name>
    <dbReference type="NCBI Taxonomy" id="1724"/>
    <lineage>
        <taxon>Bacteria</taxon>
        <taxon>Bacillati</taxon>
        <taxon>Actinomycetota</taxon>
        <taxon>Actinomycetes</taxon>
        <taxon>Mycobacteriales</taxon>
        <taxon>Corynebacteriaceae</taxon>
        <taxon>Corynebacterium</taxon>
    </lineage>
</organism>
<dbReference type="STRING" id="1724.GCA_001044175_02306"/>
<gene>
    <name evidence="1" type="ORF">ATK06_1041</name>
</gene>
<accession>A0A2A9DPW7</accession>
<dbReference type="Proteomes" id="UP000221653">
    <property type="component" value="Unassembled WGS sequence"/>
</dbReference>
<name>A0A2A9DPW7_9CORY</name>
<evidence type="ECO:0000313" key="2">
    <source>
        <dbReference type="Proteomes" id="UP000221653"/>
    </source>
</evidence>
<protein>
    <submittedName>
        <fullName evidence="1">Uncharacterized protein</fullName>
    </submittedName>
</protein>
<sequence>MPNPPFPRRYDCGHHGAGHAVYPNSALRAQEPGVGWEKVTGIAFDGAFITFDTPSGPHRGWHHDYALLRAYVNRIPDVQWCQDYRLLGFGGTNRVLSIGETDGSARCGTRLR</sequence>
<dbReference type="EMBL" id="PDJF01000001">
    <property type="protein sequence ID" value="PFG27959.1"/>
    <property type="molecule type" value="Genomic_DNA"/>
</dbReference>
<reference evidence="1 2" key="1">
    <citation type="submission" date="2017-10" db="EMBL/GenBank/DDBJ databases">
        <title>Sequencing the genomes of 1000 actinobacteria strains.</title>
        <authorList>
            <person name="Klenk H.-P."/>
        </authorList>
    </citation>
    <scope>NUCLEOTIDE SEQUENCE [LARGE SCALE GENOMIC DNA]</scope>
    <source>
        <strain evidence="1 2">DSM 20688</strain>
    </source>
</reference>